<dbReference type="SMART" id="SM00862">
    <property type="entry name" value="Trans_reg_C"/>
    <property type="match status" value="1"/>
</dbReference>
<keyword evidence="5 8" id="KW-0238">DNA-binding</keyword>
<dbReference type="GO" id="GO:0006355">
    <property type="term" value="P:regulation of DNA-templated transcription"/>
    <property type="evidence" value="ECO:0007669"/>
    <property type="project" value="InterPro"/>
</dbReference>
<feature type="domain" description="Response regulatory" evidence="9">
    <location>
        <begin position="4"/>
        <end position="117"/>
    </location>
</feature>
<dbReference type="InterPro" id="IPR036388">
    <property type="entry name" value="WH-like_DNA-bd_sf"/>
</dbReference>
<evidence type="ECO:0000256" key="1">
    <source>
        <dbReference type="ARBA" id="ARBA00004496"/>
    </source>
</evidence>
<accession>A0A9X4QXF4</accession>
<dbReference type="Gene3D" id="6.10.250.690">
    <property type="match status" value="1"/>
</dbReference>
<protein>
    <submittedName>
        <fullName evidence="11">Response regulator transcription factor</fullName>
    </submittedName>
</protein>
<feature type="domain" description="OmpR/PhoB-type" evidence="10">
    <location>
        <begin position="129"/>
        <end position="226"/>
    </location>
</feature>
<feature type="modified residue" description="4-aspartylphosphate" evidence="7">
    <location>
        <position position="53"/>
    </location>
</feature>
<keyword evidence="3" id="KW-0902">Two-component regulatory system</keyword>
<keyword evidence="6" id="KW-0804">Transcription</keyword>
<dbReference type="SUPFAM" id="SSF52172">
    <property type="entry name" value="CheY-like"/>
    <property type="match status" value="1"/>
</dbReference>
<organism evidence="11 12">
    <name type="scientific">Cohnella rhizosphaerae</name>
    <dbReference type="NCBI Taxonomy" id="1457232"/>
    <lineage>
        <taxon>Bacteria</taxon>
        <taxon>Bacillati</taxon>
        <taxon>Bacillota</taxon>
        <taxon>Bacilli</taxon>
        <taxon>Bacillales</taxon>
        <taxon>Paenibacillaceae</taxon>
        <taxon>Cohnella</taxon>
    </lineage>
</organism>
<evidence type="ECO:0000313" key="11">
    <source>
        <dbReference type="EMBL" id="MDG0814528.1"/>
    </source>
</evidence>
<proteinExistence type="predicted"/>
<evidence type="ECO:0000313" key="12">
    <source>
        <dbReference type="Proteomes" id="UP001153404"/>
    </source>
</evidence>
<keyword evidence="4" id="KW-0805">Transcription regulation</keyword>
<dbReference type="InterPro" id="IPR001867">
    <property type="entry name" value="OmpR/PhoB-type_DNA-bd"/>
</dbReference>
<evidence type="ECO:0000256" key="8">
    <source>
        <dbReference type="PROSITE-ProRule" id="PRU01091"/>
    </source>
</evidence>
<keyword evidence="12" id="KW-1185">Reference proteome</keyword>
<dbReference type="PROSITE" id="PS51755">
    <property type="entry name" value="OMPR_PHOB"/>
    <property type="match status" value="1"/>
</dbReference>
<evidence type="ECO:0000256" key="6">
    <source>
        <dbReference type="ARBA" id="ARBA00023163"/>
    </source>
</evidence>
<dbReference type="CDD" id="cd00383">
    <property type="entry name" value="trans_reg_C"/>
    <property type="match status" value="1"/>
</dbReference>
<comment type="subcellular location">
    <subcellularLocation>
        <location evidence="1">Cytoplasm</location>
    </subcellularLocation>
</comment>
<dbReference type="FunFam" id="1.10.10.10:FF:000018">
    <property type="entry name" value="DNA-binding response regulator ResD"/>
    <property type="match status" value="1"/>
</dbReference>
<feature type="DNA-binding region" description="OmpR/PhoB-type" evidence="8">
    <location>
        <begin position="129"/>
        <end position="226"/>
    </location>
</feature>
<dbReference type="Pfam" id="PF00072">
    <property type="entry name" value="Response_reg"/>
    <property type="match status" value="1"/>
</dbReference>
<dbReference type="GO" id="GO:0000156">
    <property type="term" value="F:phosphorelay response regulator activity"/>
    <property type="evidence" value="ECO:0007669"/>
    <property type="project" value="TreeGrafter"/>
</dbReference>
<dbReference type="RefSeq" id="WP_277539503.1">
    <property type="nucleotide sequence ID" value="NZ_JAPDIA010000009.1"/>
</dbReference>
<reference evidence="11" key="1">
    <citation type="submission" date="2022-10" db="EMBL/GenBank/DDBJ databases">
        <title>Comparative genomic analysis of Cohnella hashimotonis sp. nov., isolated from the International Space Station.</title>
        <authorList>
            <person name="Simpson A."/>
            <person name="Venkateswaran K."/>
        </authorList>
    </citation>
    <scope>NUCLEOTIDE SEQUENCE</scope>
    <source>
        <strain evidence="11">DSM 28161</strain>
    </source>
</reference>
<dbReference type="InterPro" id="IPR039420">
    <property type="entry name" value="WalR-like"/>
</dbReference>
<sequence>MHEKIMVIEDERKIADAIAYALKREGYEVETVYDGGEALARLSIYRPDAIVLDVMLPGMDGYDILKKLQNKARIGVIMLTAKEDIVNKVLGLELGADDYMTKPFDMRELLARLKSLLRRMQAAGDTEDAAEIELGGVALHIGKRRATAGGRPLDLTPKEFDLLAQLAARPGMVFTREQLLDLVWGMDFAGGTRTVDIHVQRIRKKLGEDCSDVIQTVHGIGYKAAGGGRIEN</sequence>
<dbReference type="GO" id="GO:0000976">
    <property type="term" value="F:transcription cis-regulatory region binding"/>
    <property type="evidence" value="ECO:0007669"/>
    <property type="project" value="TreeGrafter"/>
</dbReference>
<dbReference type="GO" id="GO:0032993">
    <property type="term" value="C:protein-DNA complex"/>
    <property type="evidence" value="ECO:0007669"/>
    <property type="project" value="TreeGrafter"/>
</dbReference>
<dbReference type="SMART" id="SM00448">
    <property type="entry name" value="REC"/>
    <property type="match status" value="1"/>
</dbReference>
<evidence type="ECO:0000256" key="2">
    <source>
        <dbReference type="ARBA" id="ARBA00022553"/>
    </source>
</evidence>
<dbReference type="Gene3D" id="1.10.10.10">
    <property type="entry name" value="Winged helix-like DNA-binding domain superfamily/Winged helix DNA-binding domain"/>
    <property type="match status" value="1"/>
</dbReference>
<comment type="caution">
    <text evidence="11">The sequence shown here is derived from an EMBL/GenBank/DDBJ whole genome shotgun (WGS) entry which is preliminary data.</text>
</comment>
<evidence type="ECO:0000259" key="9">
    <source>
        <dbReference type="PROSITE" id="PS50110"/>
    </source>
</evidence>
<dbReference type="AlphaFoldDB" id="A0A9X4QXF4"/>
<dbReference type="GO" id="GO:0005829">
    <property type="term" value="C:cytosol"/>
    <property type="evidence" value="ECO:0007669"/>
    <property type="project" value="TreeGrafter"/>
</dbReference>
<evidence type="ECO:0000256" key="3">
    <source>
        <dbReference type="ARBA" id="ARBA00023012"/>
    </source>
</evidence>
<dbReference type="InterPro" id="IPR016032">
    <property type="entry name" value="Sig_transdc_resp-reg_C-effctor"/>
</dbReference>
<evidence type="ECO:0000256" key="4">
    <source>
        <dbReference type="ARBA" id="ARBA00023015"/>
    </source>
</evidence>
<dbReference type="FunFam" id="3.40.50.2300:FF:000001">
    <property type="entry name" value="DNA-binding response regulator PhoB"/>
    <property type="match status" value="1"/>
</dbReference>
<gene>
    <name evidence="11" type="ORF">OMP40_38535</name>
</gene>
<dbReference type="Pfam" id="PF00486">
    <property type="entry name" value="Trans_reg_C"/>
    <property type="match status" value="1"/>
</dbReference>
<keyword evidence="2 7" id="KW-0597">Phosphoprotein</keyword>
<evidence type="ECO:0000256" key="5">
    <source>
        <dbReference type="ARBA" id="ARBA00023125"/>
    </source>
</evidence>
<dbReference type="Proteomes" id="UP001153404">
    <property type="component" value="Unassembled WGS sequence"/>
</dbReference>
<dbReference type="InterPro" id="IPR001789">
    <property type="entry name" value="Sig_transdc_resp-reg_receiver"/>
</dbReference>
<dbReference type="SUPFAM" id="SSF46894">
    <property type="entry name" value="C-terminal effector domain of the bipartite response regulators"/>
    <property type="match status" value="1"/>
</dbReference>
<dbReference type="InterPro" id="IPR011006">
    <property type="entry name" value="CheY-like_superfamily"/>
</dbReference>
<dbReference type="Gene3D" id="3.40.50.2300">
    <property type="match status" value="1"/>
</dbReference>
<evidence type="ECO:0000259" key="10">
    <source>
        <dbReference type="PROSITE" id="PS51755"/>
    </source>
</evidence>
<dbReference type="EMBL" id="JAPDIA010000009">
    <property type="protein sequence ID" value="MDG0814528.1"/>
    <property type="molecule type" value="Genomic_DNA"/>
</dbReference>
<dbReference type="PANTHER" id="PTHR48111:SF1">
    <property type="entry name" value="TWO-COMPONENT RESPONSE REGULATOR ORR33"/>
    <property type="match status" value="1"/>
</dbReference>
<dbReference type="PANTHER" id="PTHR48111">
    <property type="entry name" value="REGULATOR OF RPOS"/>
    <property type="match status" value="1"/>
</dbReference>
<dbReference type="PROSITE" id="PS50110">
    <property type="entry name" value="RESPONSE_REGULATORY"/>
    <property type="match status" value="1"/>
</dbReference>
<name>A0A9X4QXF4_9BACL</name>
<evidence type="ECO:0000256" key="7">
    <source>
        <dbReference type="PROSITE-ProRule" id="PRU00169"/>
    </source>
</evidence>